<proteinExistence type="inferred from homology"/>
<sequence>MVDTYDIHFEEKVNAAGEKELQPCLSAELLKKLGVKVNLFPGIKADDKCVYLPAVIPQASANLVFNQQRLDVSIPQAALDHTARNYIPPEKWDYGIPALLVNYDFNGVNSKARDNQGVDYDNYYLNLRSGINLGTWRLRNYSTWSRDSEGVQHWNTINSWVQKDIPALRSQFVAGESSSTSDVFDSVPFRGAQVASDDDMLPDNMTGYSPVVRGIAKTNAQVIIRQNGYVIYQSYVAPGAFEINDLYPASGSGDLFVTIKESDGSERSFTVAYAAVPVLQREGHLKYSLTAGKYRSNSNNAEEPMFYQGTVIYGLPHGATVYSGLQYADKYRALVLGWGQNLGAIGAISADVTQANTQRSASGDANGQSWRLRYGKNFVDTGTNFSLASYRYSTKGFYTFQEAMEGYSGNSDYYNDHKRSRMDVTLSQNIGPSLGSISLSLIKENYWNRNRDMKSASVGYNNNYGGVSYSVNYSYNKNGYDQDGQQMDQADHMFAINVNVPLSIFDRNTRAWASWNMSSSKNGSTVNNVGINGTLLDGNNLSYSVNQTYTSQDHVYGGYANLGYTGERGRLSGNYAYDKHQQTLNYDLRGGLLLHENGLTLSQEMDETVALIKAPDTHGARISNNLGVSTDTRGYAVIPYLTPYRETDIELDTETLNDDVDTTISSHKVIPARGSVVRVDFDTKAGQRVLFTLMTEENKYVPFGAIASVDGKKSNTISNIVGDGGQIYLSGLEDSGALSVSWGEDVKQQCHLNYALPPLAPASGIQMVKATCHYKINRSGNPS</sequence>
<dbReference type="Gene3D" id="2.60.40.2610">
    <property type="entry name" value="Outer membrane usher protein FimD, plug domain"/>
    <property type="match status" value="1"/>
</dbReference>
<keyword evidence="3 10" id="KW-0813">Transport</keyword>
<evidence type="ECO:0000256" key="3">
    <source>
        <dbReference type="ARBA" id="ARBA00022448"/>
    </source>
</evidence>
<dbReference type="Gene3D" id="3.10.20.410">
    <property type="match status" value="1"/>
</dbReference>
<dbReference type="InterPro" id="IPR042186">
    <property type="entry name" value="FimD_plug_dom"/>
</dbReference>
<evidence type="ECO:0000256" key="1">
    <source>
        <dbReference type="ARBA" id="ARBA00004571"/>
    </source>
</evidence>
<evidence type="ECO:0000256" key="6">
    <source>
        <dbReference type="ARBA" id="ARBA00022692"/>
    </source>
</evidence>
<keyword evidence="9 10" id="KW-0998">Cell outer membrane</keyword>
<evidence type="ECO:0000313" key="14">
    <source>
        <dbReference type="Proteomes" id="UP000010297"/>
    </source>
</evidence>
<gene>
    <name evidence="13" type="primary">elfC</name>
    <name evidence="13" type="ORF">EH105704_01_07010</name>
</gene>
<organism evidence="13 14">
    <name type="scientific">Atlantibacter hermannii NBRC 105704</name>
    <dbReference type="NCBI Taxonomy" id="1115512"/>
    <lineage>
        <taxon>Bacteria</taxon>
        <taxon>Pseudomonadati</taxon>
        <taxon>Pseudomonadota</taxon>
        <taxon>Gammaproteobacteria</taxon>
        <taxon>Enterobacterales</taxon>
        <taxon>Enterobacteriaceae</taxon>
        <taxon>Atlantibacter</taxon>
    </lineage>
</organism>
<dbReference type="InterPro" id="IPR000015">
    <property type="entry name" value="Fimb_usher"/>
</dbReference>
<dbReference type="InterPro" id="IPR037224">
    <property type="entry name" value="PapC_N_sf"/>
</dbReference>
<comment type="subcellular location">
    <subcellularLocation>
        <location evidence="1 10">Cell outer membrane</location>
        <topology evidence="1 10">Multi-pass membrane protein</topology>
    </subcellularLocation>
</comment>
<reference evidence="13 14" key="1">
    <citation type="submission" date="2012-02" db="EMBL/GenBank/DDBJ databases">
        <title>Whole genome shotgun sequence of Escherichia hermannii NBRC 105704.</title>
        <authorList>
            <person name="Yoshida I."/>
            <person name="Hosoyama A."/>
            <person name="Tsuchikane K."/>
            <person name="Katsumata H."/>
            <person name="Yamazaki S."/>
            <person name="Fujita N."/>
        </authorList>
    </citation>
    <scope>NUCLEOTIDE SEQUENCE [LARGE SCALE GENOMIC DNA]</scope>
    <source>
        <strain evidence="13 14">NBRC 105704</strain>
    </source>
</reference>
<evidence type="ECO:0000259" key="11">
    <source>
        <dbReference type="Pfam" id="PF13953"/>
    </source>
</evidence>
<dbReference type="GO" id="GO:0009297">
    <property type="term" value="P:pilus assembly"/>
    <property type="evidence" value="ECO:0007669"/>
    <property type="project" value="InterPro"/>
</dbReference>
<evidence type="ECO:0000256" key="4">
    <source>
        <dbReference type="ARBA" id="ARBA00022452"/>
    </source>
</evidence>
<evidence type="ECO:0000256" key="5">
    <source>
        <dbReference type="ARBA" id="ARBA00022558"/>
    </source>
</evidence>
<dbReference type="Gene3D" id="2.60.40.3110">
    <property type="match status" value="1"/>
</dbReference>
<dbReference type="Pfam" id="PF00577">
    <property type="entry name" value="Usher"/>
    <property type="match status" value="1"/>
</dbReference>
<dbReference type="Pfam" id="PF13953">
    <property type="entry name" value="PapC_C"/>
    <property type="match status" value="1"/>
</dbReference>
<dbReference type="eggNOG" id="COG3188">
    <property type="taxonomic scope" value="Bacteria"/>
</dbReference>
<evidence type="ECO:0000256" key="9">
    <source>
        <dbReference type="ARBA" id="ARBA00023237"/>
    </source>
</evidence>
<dbReference type="SUPFAM" id="SSF141729">
    <property type="entry name" value="FimD N-terminal domain-like"/>
    <property type="match status" value="1"/>
</dbReference>
<feature type="domain" description="PapC N-terminal" evidence="12">
    <location>
        <begin position="2"/>
        <end position="107"/>
    </location>
</feature>
<dbReference type="FunFam" id="2.60.40.2610:FF:000001">
    <property type="entry name" value="Outer membrane fimbrial usher protein"/>
    <property type="match status" value="1"/>
</dbReference>
<dbReference type="AlphaFoldDB" id="H5UXQ8"/>
<evidence type="ECO:0000256" key="7">
    <source>
        <dbReference type="ARBA" id="ARBA00022729"/>
    </source>
</evidence>
<dbReference type="PROSITE" id="PS01151">
    <property type="entry name" value="FIMBRIAL_USHER"/>
    <property type="match status" value="1"/>
</dbReference>
<accession>H5UXQ8</accession>
<dbReference type="EMBL" id="BAFF01000001">
    <property type="protein sequence ID" value="GAB50689.1"/>
    <property type="molecule type" value="Genomic_DNA"/>
</dbReference>
<keyword evidence="4" id="KW-1134">Transmembrane beta strand</keyword>
<keyword evidence="8 10" id="KW-0472">Membrane</keyword>
<keyword evidence="14" id="KW-1185">Reference proteome</keyword>
<dbReference type="InterPro" id="IPR025949">
    <property type="entry name" value="PapC-like_C"/>
</dbReference>
<name>H5UXQ8_ATLHE</name>
<evidence type="ECO:0000313" key="13">
    <source>
        <dbReference type="EMBL" id="GAB50689.1"/>
    </source>
</evidence>
<dbReference type="FunFam" id="2.60.40.3110:FF:000001">
    <property type="entry name" value="Putative fimbrial outer membrane usher"/>
    <property type="match status" value="1"/>
</dbReference>
<dbReference type="GO" id="GO:0009279">
    <property type="term" value="C:cell outer membrane"/>
    <property type="evidence" value="ECO:0007669"/>
    <property type="project" value="UniProtKB-SubCell"/>
</dbReference>
<dbReference type="PANTHER" id="PTHR30451:SF21">
    <property type="entry name" value="FIMBRIAL USHER DOMAIN-CONTAINING PROTEIN YDET-RELATED"/>
    <property type="match status" value="1"/>
</dbReference>
<dbReference type="GO" id="GO:0015473">
    <property type="term" value="F:fimbrial usher porin activity"/>
    <property type="evidence" value="ECO:0007669"/>
    <property type="project" value="InterPro"/>
</dbReference>
<evidence type="ECO:0000256" key="10">
    <source>
        <dbReference type="RuleBase" id="RU003884"/>
    </source>
</evidence>
<dbReference type="InterPro" id="IPR018030">
    <property type="entry name" value="Fimbrial_membr_usher_CS"/>
</dbReference>
<feature type="domain" description="PapC-like C-terminal" evidence="11">
    <location>
        <begin position="690"/>
        <end position="758"/>
    </location>
</feature>
<evidence type="ECO:0000259" key="12">
    <source>
        <dbReference type="Pfam" id="PF13954"/>
    </source>
</evidence>
<dbReference type="PANTHER" id="PTHR30451">
    <property type="entry name" value="OUTER MEMBRANE USHER PROTEIN"/>
    <property type="match status" value="1"/>
</dbReference>
<evidence type="ECO:0000256" key="8">
    <source>
        <dbReference type="ARBA" id="ARBA00023136"/>
    </source>
</evidence>
<dbReference type="Pfam" id="PF13954">
    <property type="entry name" value="PapC_N"/>
    <property type="match status" value="1"/>
</dbReference>
<keyword evidence="7" id="KW-0732">Signal</keyword>
<keyword evidence="6 10" id="KW-0812">Transmembrane</keyword>
<protein>
    <submittedName>
        <fullName evidence="13">Putative outer membrane usher protein ElfC</fullName>
    </submittedName>
</protein>
<evidence type="ECO:0000256" key="2">
    <source>
        <dbReference type="ARBA" id="ARBA00008064"/>
    </source>
</evidence>
<dbReference type="Proteomes" id="UP000010297">
    <property type="component" value="Unassembled WGS sequence"/>
</dbReference>
<dbReference type="InterPro" id="IPR025885">
    <property type="entry name" value="PapC_N"/>
</dbReference>
<keyword evidence="5 10" id="KW-1029">Fimbrium biogenesis</keyword>
<comment type="similarity">
    <text evidence="2 10">Belongs to the fimbrial export usher family.</text>
</comment>
<dbReference type="Gene3D" id="2.60.40.2070">
    <property type="match status" value="1"/>
</dbReference>
<comment type="caution">
    <text evidence="13">The sequence shown here is derived from an EMBL/GenBank/DDBJ whole genome shotgun (WGS) entry which is preliminary data.</text>
</comment>
<dbReference type="InterPro" id="IPR043142">
    <property type="entry name" value="PapC-like_C_sf"/>
</dbReference>